<dbReference type="AlphaFoldDB" id="B8I5W1"/>
<dbReference type="Proteomes" id="UP000001349">
    <property type="component" value="Chromosome"/>
</dbReference>
<evidence type="ECO:0000313" key="2">
    <source>
        <dbReference type="EMBL" id="ACL74778.1"/>
    </source>
</evidence>
<gene>
    <name evidence="2" type="ordered locus">Ccel_0393</name>
</gene>
<keyword evidence="3" id="KW-1185">Reference proteome</keyword>
<organism evidence="2 3">
    <name type="scientific">Ruminiclostridium cellulolyticum (strain ATCC 35319 / DSM 5812 / JCM 6584 / H10)</name>
    <name type="common">Clostridium cellulolyticum</name>
    <dbReference type="NCBI Taxonomy" id="394503"/>
    <lineage>
        <taxon>Bacteria</taxon>
        <taxon>Bacillati</taxon>
        <taxon>Bacillota</taxon>
        <taxon>Clostridia</taxon>
        <taxon>Eubacteriales</taxon>
        <taxon>Oscillospiraceae</taxon>
        <taxon>Ruminiclostridium</taxon>
    </lineage>
</organism>
<dbReference type="EMBL" id="CP001348">
    <property type="protein sequence ID" value="ACL74778.1"/>
    <property type="molecule type" value="Genomic_DNA"/>
</dbReference>
<keyword evidence="1" id="KW-1133">Transmembrane helix</keyword>
<dbReference type="KEGG" id="cce:Ccel_0393"/>
<keyword evidence="1" id="KW-0472">Membrane</keyword>
<dbReference type="InterPro" id="IPR046088">
    <property type="entry name" value="DUF6106"/>
</dbReference>
<reference evidence="2 3" key="1">
    <citation type="submission" date="2009-01" db="EMBL/GenBank/DDBJ databases">
        <title>Complete sequence of Clostridium cellulolyticum H10.</title>
        <authorList>
            <consortium name="US DOE Joint Genome Institute"/>
            <person name="Lucas S."/>
            <person name="Copeland A."/>
            <person name="Lapidus A."/>
            <person name="Glavina del Rio T."/>
            <person name="Dalin E."/>
            <person name="Tice H."/>
            <person name="Bruce D."/>
            <person name="Goodwin L."/>
            <person name="Pitluck S."/>
            <person name="Chertkov O."/>
            <person name="Saunders E."/>
            <person name="Brettin T."/>
            <person name="Detter J.C."/>
            <person name="Han C."/>
            <person name="Larimer F."/>
            <person name="Land M."/>
            <person name="Hauser L."/>
            <person name="Kyrpides N."/>
            <person name="Ivanova N."/>
            <person name="Zhou J."/>
            <person name="Richardson P."/>
        </authorList>
    </citation>
    <scope>NUCLEOTIDE SEQUENCE [LARGE SCALE GENOMIC DNA]</scope>
    <source>
        <strain evidence="3">ATCC 35319 / DSM 5812 / JCM 6584 / H10</strain>
    </source>
</reference>
<protein>
    <recommendedName>
        <fullName evidence="4">Bacterial Pleckstrin homology domain-containing protein</fullName>
    </recommendedName>
</protein>
<name>B8I5W1_RUMCH</name>
<sequence length="167" mass="19251">MDIFMEKIVKRRKTAMDSIIIAATIVVGLLLIVIVGSVSFLQSFMPILLVAIGYLGYVLIRNRNVEYEYIVTNGDLDIDMIIAQRKRKRVFSGSCKDFEIIAKMTSGQYNQSYDNIKNRLNAVTTMESNEVYFISTVKDGEKILVFFEPHPKMIESFKKYIPRKVFE</sequence>
<feature type="transmembrane region" description="Helical" evidence="1">
    <location>
        <begin position="44"/>
        <end position="60"/>
    </location>
</feature>
<dbReference type="Pfam" id="PF19601">
    <property type="entry name" value="DUF6106"/>
    <property type="match status" value="1"/>
</dbReference>
<accession>B8I5W1</accession>
<dbReference type="eggNOG" id="ENOG50332G5">
    <property type="taxonomic scope" value="Bacteria"/>
</dbReference>
<dbReference type="RefSeq" id="WP_012634841.1">
    <property type="nucleotide sequence ID" value="NC_011898.1"/>
</dbReference>
<dbReference type="OrthoDB" id="2062630at2"/>
<evidence type="ECO:0000313" key="3">
    <source>
        <dbReference type="Proteomes" id="UP000001349"/>
    </source>
</evidence>
<evidence type="ECO:0008006" key="4">
    <source>
        <dbReference type="Google" id="ProtNLM"/>
    </source>
</evidence>
<keyword evidence="1" id="KW-0812">Transmembrane</keyword>
<dbReference type="STRING" id="394503.Ccel_0393"/>
<evidence type="ECO:0000256" key="1">
    <source>
        <dbReference type="SAM" id="Phobius"/>
    </source>
</evidence>
<feature type="transmembrane region" description="Helical" evidence="1">
    <location>
        <begin position="20"/>
        <end position="38"/>
    </location>
</feature>
<proteinExistence type="predicted"/>
<dbReference type="HOGENOM" id="CLU_113258_0_0_9"/>